<dbReference type="PIRSF" id="PIRSF012281">
    <property type="entry name" value="UCP012281"/>
    <property type="match status" value="1"/>
</dbReference>
<organism evidence="3 4">
    <name type="scientific">Klebsiella aerogenes</name>
    <name type="common">Enterobacter aerogenes</name>
    <dbReference type="NCBI Taxonomy" id="548"/>
    <lineage>
        <taxon>Bacteria</taxon>
        <taxon>Pseudomonadati</taxon>
        <taxon>Pseudomonadota</taxon>
        <taxon>Gammaproteobacteria</taxon>
        <taxon>Enterobacterales</taxon>
        <taxon>Enterobacteriaceae</taxon>
        <taxon>Klebsiella/Raoultella group</taxon>
        <taxon>Klebsiella</taxon>
    </lineage>
</organism>
<sequence>MWKIVSLGLIAIPLFSSGAQAESVTLTTPLSGWHSQGGENAYYSQKINYPASSINTRSDQSVDAQIKGTISGLPKGDHLPGELIVNGINMPQRIEDDGSFQRPYIFSSGSNSVEVRSPDRKAADRVQFYATKGQGAIPAKLRIVLSWDSDNTDLDLHVVTPDGQHAWYANRNLENGGALDMDVTTGYGPEIFSTPTPVKGPWLVYVNYYGGAGNQILTTARISIITNEGSPDEKQETFTVPMRNPGELTLVKRFNY</sequence>
<dbReference type="AlphaFoldDB" id="A0AAP9R3B5"/>
<evidence type="ECO:0000259" key="2">
    <source>
        <dbReference type="Pfam" id="PF09906"/>
    </source>
</evidence>
<keyword evidence="1" id="KW-0732">Signal</keyword>
<dbReference type="Proteomes" id="UP000514462">
    <property type="component" value="Plasmid pRHBSTW-00938_2"/>
</dbReference>
<dbReference type="InterPro" id="IPR012039">
    <property type="entry name" value="UCP012281"/>
</dbReference>
<evidence type="ECO:0000313" key="4">
    <source>
        <dbReference type="Proteomes" id="UP000514462"/>
    </source>
</evidence>
<feature type="chain" id="PRO_5042971491" evidence="1">
    <location>
        <begin position="22"/>
        <end position="256"/>
    </location>
</feature>
<dbReference type="InterPro" id="IPR019220">
    <property type="entry name" value="DUF2135"/>
</dbReference>
<keyword evidence="3" id="KW-0614">Plasmid</keyword>
<gene>
    <name evidence="3" type="ORF">HV331_26535</name>
</gene>
<dbReference type="EMBL" id="CP055905">
    <property type="protein sequence ID" value="QMR43044.1"/>
    <property type="molecule type" value="Genomic_DNA"/>
</dbReference>
<accession>A0AAP9R3B5</accession>
<feature type="signal peptide" evidence="1">
    <location>
        <begin position="1"/>
        <end position="21"/>
    </location>
</feature>
<name>A0AAP9R3B5_KLEAE</name>
<dbReference type="Gene3D" id="2.60.120.380">
    <property type="match status" value="1"/>
</dbReference>
<dbReference type="Pfam" id="PF09906">
    <property type="entry name" value="DUF2135"/>
    <property type="match status" value="1"/>
</dbReference>
<geneLocation type="plasmid" evidence="4">
    <name>prhbstw-00938_2</name>
</geneLocation>
<protein>
    <submittedName>
        <fullName evidence="3">DUF2135 domain-containing protein</fullName>
    </submittedName>
</protein>
<reference evidence="4" key="1">
    <citation type="submission" date="2020-06" db="EMBL/GenBank/DDBJ databases">
        <title>REHAB project genomes.</title>
        <authorList>
            <person name="Shaw L.P."/>
        </authorList>
    </citation>
    <scope>NUCLEOTIDE SEQUENCE [LARGE SCALE GENOMIC DNA]</scope>
    <source>
        <strain evidence="4">RHBSTW-00938</strain>
        <plasmid evidence="4">prhbstw-00938_2</plasmid>
    </source>
</reference>
<feature type="domain" description="DUF2135" evidence="2">
    <location>
        <begin position="197"/>
        <end position="242"/>
    </location>
</feature>
<evidence type="ECO:0000256" key="1">
    <source>
        <dbReference type="SAM" id="SignalP"/>
    </source>
</evidence>
<evidence type="ECO:0000313" key="3">
    <source>
        <dbReference type="EMBL" id="QMR43044.1"/>
    </source>
</evidence>
<dbReference type="RefSeq" id="WP_182015424.1">
    <property type="nucleotide sequence ID" value="NZ_CP055905.1"/>
</dbReference>
<proteinExistence type="predicted"/>